<proteinExistence type="predicted"/>
<comment type="caution">
    <text evidence="1">The sequence shown here is derived from an EMBL/GenBank/DDBJ whole genome shotgun (WGS) entry which is preliminary data.</text>
</comment>
<gene>
    <name evidence="1" type="ORF">S01H4_52746</name>
</gene>
<reference evidence="1" key="1">
    <citation type="journal article" date="2014" name="Front. Microbiol.">
        <title>High frequency of phylogenetically diverse reductive dehalogenase-homologous genes in deep subseafloor sedimentary metagenomes.</title>
        <authorList>
            <person name="Kawai M."/>
            <person name="Futagami T."/>
            <person name="Toyoda A."/>
            <person name="Takaki Y."/>
            <person name="Nishi S."/>
            <person name="Hori S."/>
            <person name="Arai W."/>
            <person name="Tsubouchi T."/>
            <person name="Morono Y."/>
            <person name="Uchiyama I."/>
            <person name="Ito T."/>
            <person name="Fujiyama A."/>
            <person name="Inagaki F."/>
            <person name="Takami H."/>
        </authorList>
    </citation>
    <scope>NUCLEOTIDE SEQUENCE</scope>
    <source>
        <strain evidence="1">Expedition CK06-06</strain>
    </source>
</reference>
<feature type="non-terminal residue" evidence="1">
    <location>
        <position position="1"/>
    </location>
</feature>
<name>X1D3Z5_9ZZZZ</name>
<dbReference type="AlphaFoldDB" id="X1D3Z5"/>
<organism evidence="1">
    <name type="scientific">marine sediment metagenome</name>
    <dbReference type="NCBI Taxonomy" id="412755"/>
    <lineage>
        <taxon>unclassified sequences</taxon>
        <taxon>metagenomes</taxon>
        <taxon>ecological metagenomes</taxon>
    </lineage>
</organism>
<protein>
    <submittedName>
        <fullName evidence="1">Uncharacterized protein</fullName>
    </submittedName>
</protein>
<dbReference type="EMBL" id="BART01030170">
    <property type="protein sequence ID" value="GAH14927.1"/>
    <property type="molecule type" value="Genomic_DNA"/>
</dbReference>
<accession>X1D3Z5</accession>
<evidence type="ECO:0000313" key="1">
    <source>
        <dbReference type="EMBL" id="GAH14927.1"/>
    </source>
</evidence>
<sequence>GQLGRWVGIFKNCAFLNATTLSGSYDLADAVFYDGTVGTVLGFFYFDSNTSFAGVSNIMPSGKGAGAYIGSAGAGPDNAAAYDNKEIGKAQISVEQT</sequence>